<protein>
    <submittedName>
        <fullName evidence="2">Uncharacterized protein</fullName>
    </submittedName>
</protein>
<reference evidence="2" key="1">
    <citation type="submission" date="2023-06" db="EMBL/GenBank/DDBJ databases">
        <authorList>
            <consortium name="Lawrence Berkeley National Laboratory"/>
            <person name="Ahrendt S."/>
            <person name="Sahu N."/>
            <person name="Indic B."/>
            <person name="Wong-Bajracharya J."/>
            <person name="Merenyi Z."/>
            <person name="Ke H.-M."/>
            <person name="Monk M."/>
            <person name="Kocsube S."/>
            <person name="Drula E."/>
            <person name="Lipzen A."/>
            <person name="Balint B."/>
            <person name="Henrissat B."/>
            <person name="Andreopoulos B."/>
            <person name="Martin F.M."/>
            <person name="Harder C.B."/>
            <person name="Rigling D."/>
            <person name="Ford K.L."/>
            <person name="Foster G.D."/>
            <person name="Pangilinan J."/>
            <person name="Papanicolaou A."/>
            <person name="Barry K."/>
            <person name="LaButti K."/>
            <person name="Viragh M."/>
            <person name="Koriabine M."/>
            <person name="Yan M."/>
            <person name="Riley R."/>
            <person name="Champramary S."/>
            <person name="Plett K.L."/>
            <person name="Tsai I.J."/>
            <person name="Slot J."/>
            <person name="Sipos G."/>
            <person name="Plett J."/>
            <person name="Nagy L.G."/>
            <person name="Grigoriev I.V."/>
        </authorList>
    </citation>
    <scope>NUCLEOTIDE SEQUENCE</scope>
    <source>
        <strain evidence="2">ICMP 16352</strain>
    </source>
</reference>
<feature type="region of interest" description="Disordered" evidence="1">
    <location>
        <begin position="496"/>
        <end position="533"/>
    </location>
</feature>
<feature type="region of interest" description="Disordered" evidence="1">
    <location>
        <begin position="382"/>
        <end position="423"/>
    </location>
</feature>
<feature type="compositionally biased region" description="Polar residues" evidence="1">
    <location>
        <begin position="503"/>
        <end position="515"/>
    </location>
</feature>
<evidence type="ECO:0000256" key="1">
    <source>
        <dbReference type="SAM" id="MobiDB-lite"/>
    </source>
</evidence>
<name>A0AA39NFZ6_9AGAR</name>
<evidence type="ECO:0000313" key="2">
    <source>
        <dbReference type="EMBL" id="KAK0464839.1"/>
    </source>
</evidence>
<dbReference type="EMBL" id="JAUEPR010000096">
    <property type="protein sequence ID" value="KAK0464839.1"/>
    <property type="molecule type" value="Genomic_DNA"/>
</dbReference>
<comment type="caution">
    <text evidence="2">The sequence shown here is derived from an EMBL/GenBank/DDBJ whole genome shotgun (WGS) entry which is preliminary data.</text>
</comment>
<accession>A0AA39NFZ6</accession>
<keyword evidence="3" id="KW-1185">Reference proteome</keyword>
<sequence>MHGMIAKLFYGPRSVPDFCVNIQMAPPGWCSSEQNDWFDVRLPGFHQARLKGKPGEFLAEAVSDFIDKWRIPECEEKIIGDEPEHIAQRALQDSFYQKRKDQIIQKFNNNRNKARIAAAATSNPTKKAVSSPKKKILFSLKPWRRVRAIEIYSHRYYPTRVKPIVKAAILKSKSILSRGQKLTIINTLTRQTFESESDPIKEEIFTATEQLREERAEAAQRGDRSPEDYLDAIDAAPALLQRFLEDLAVQTGWWFTIIGGGPDPSDNGNIRTGSFHVGRNEHGRQFEDEYTHFSADPKDANTTSHTSFDESVITPFGRYLKSLFPLEVRAQRACNKADLRALETMDDDDNFDNDDEPIPSPMTHEAASALLTADPASTLSASVPASPLFGPATEPPAPPLSNPIIERASTPSPSVPTPPSFDATMFDDIDPRLFEHADFGHAYFGMTPTDADRRDYDGLLGHRPSSSVEEVSFPFIHEHGADTEVDHFHGFDTISFNEPPLTSLPTPNIVDSPQSPRDPPNPNDREATEATGEKVNVTEVRMSKRTHKPPASRGVVAVGWLPSAINYLTDLELGEEWQDLLIAWQTLEARMSLSQGGTPGKVSTFAYHFVIISVNDHVLKG</sequence>
<organism evidence="2 3">
    <name type="scientific">Armillaria novae-zelandiae</name>
    <dbReference type="NCBI Taxonomy" id="153914"/>
    <lineage>
        <taxon>Eukaryota</taxon>
        <taxon>Fungi</taxon>
        <taxon>Dikarya</taxon>
        <taxon>Basidiomycota</taxon>
        <taxon>Agaricomycotina</taxon>
        <taxon>Agaricomycetes</taxon>
        <taxon>Agaricomycetidae</taxon>
        <taxon>Agaricales</taxon>
        <taxon>Marasmiineae</taxon>
        <taxon>Physalacriaceae</taxon>
        <taxon>Armillaria</taxon>
    </lineage>
</organism>
<dbReference type="AlphaFoldDB" id="A0AA39NFZ6"/>
<feature type="compositionally biased region" description="Basic and acidic residues" evidence="1">
    <location>
        <begin position="523"/>
        <end position="532"/>
    </location>
</feature>
<dbReference type="Proteomes" id="UP001175227">
    <property type="component" value="Unassembled WGS sequence"/>
</dbReference>
<gene>
    <name evidence="2" type="ORF">IW261DRAFT_1575078</name>
</gene>
<evidence type="ECO:0000313" key="3">
    <source>
        <dbReference type="Proteomes" id="UP001175227"/>
    </source>
</evidence>
<proteinExistence type="predicted"/>